<evidence type="ECO:0000313" key="1">
    <source>
        <dbReference type="EMBL" id="KAK1456694.1"/>
    </source>
</evidence>
<name>A0AAI9UE28_9PEZI</name>
<reference evidence="1 2" key="1">
    <citation type="submission" date="2016-10" db="EMBL/GenBank/DDBJ databases">
        <title>The genome sequence of Colletotrichum fioriniae PJ7.</title>
        <authorList>
            <person name="Baroncelli R."/>
        </authorList>
    </citation>
    <scope>NUCLEOTIDE SEQUENCE [LARGE SCALE GENOMIC DNA]</scope>
    <source>
        <strain evidence="1">Col 31</strain>
    </source>
</reference>
<keyword evidence="2" id="KW-1185">Reference proteome</keyword>
<comment type="caution">
    <text evidence="1">The sequence shown here is derived from an EMBL/GenBank/DDBJ whole genome shotgun (WGS) entry which is preliminary data.</text>
</comment>
<gene>
    <name evidence="1" type="ORF">CMEL01_16372</name>
</gene>
<dbReference type="EMBL" id="MLGG01000019">
    <property type="protein sequence ID" value="KAK1456694.1"/>
    <property type="molecule type" value="Genomic_DNA"/>
</dbReference>
<accession>A0AAI9UE28</accession>
<dbReference type="AlphaFoldDB" id="A0AAI9UE28"/>
<protein>
    <submittedName>
        <fullName evidence="1">Uncharacterized protein</fullName>
    </submittedName>
</protein>
<organism evidence="1 2">
    <name type="scientific">Colletotrichum melonis</name>
    <dbReference type="NCBI Taxonomy" id="1209925"/>
    <lineage>
        <taxon>Eukaryota</taxon>
        <taxon>Fungi</taxon>
        <taxon>Dikarya</taxon>
        <taxon>Ascomycota</taxon>
        <taxon>Pezizomycotina</taxon>
        <taxon>Sordariomycetes</taxon>
        <taxon>Hypocreomycetidae</taxon>
        <taxon>Glomerellales</taxon>
        <taxon>Glomerellaceae</taxon>
        <taxon>Colletotrichum</taxon>
        <taxon>Colletotrichum acutatum species complex</taxon>
    </lineage>
</organism>
<proteinExistence type="predicted"/>
<evidence type="ECO:0000313" key="2">
    <source>
        <dbReference type="Proteomes" id="UP001239795"/>
    </source>
</evidence>
<dbReference type="Proteomes" id="UP001239795">
    <property type="component" value="Unassembled WGS sequence"/>
</dbReference>
<sequence>MGSFLGFIQVEAPIKEILESDNLAALSLPIRRTIIAMDEKFTVAFINDVIKLLLIK</sequence>